<sequence length="56" mass="6189">AYSRTQFTLLRIHLSTIEDVPKSKEVTLRQTASVLSEGNGQGFQNAIVKTITVVNQ</sequence>
<dbReference type="EMBL" id="CP045892">
    <property type="protein sequence ID" value="QQP52450.1"/>
    <property type="molecule type" value="Genomic_DNA"/>
</dbReference>
<evidence type="ECO:0000313" key="1">
    <source>
        <dbReference type="EMBL" id="QQP52450.1"/>
    </source>
</evidence>
<accession>A0A7T8KBC0</accession>
<feature type="non-terminal residue" evidence="1">
    <location>
        <position position="1"/>
    </location>
</feature>
<dbReference type="Proteomes" id="UP000595437">
    <property type="component" value="Chromosome 3"/>
</dbReference>
<dbReference type="AlphaFoldDB" id="A0A7T8KBC0"/>
<proteinExistence type="predicted"/>
<gene>
    <name evidence="1" type="ORF">FKW44_004608</name>
</gene>
<name>A0A7T8KBC0_CALRO</name>
<evidence type="ECO:0000313" key="2">
    <source>
        <dbReference type="Proteomes" id="UP000595437"/>
    </source>
</evidence>
<keyword evidence="2" id="KW-1185">Reference proteome</keyword>
<reference evidence="2" key="1">
    <citation type="submission" date="2021-01" db="EMBL/GenBank/DDBJ databases">
        <title>Caligus Genome Assembly.</title>
        <authorList>
            <person name="Gallardo-Escarate C."/>
        </authorList>
    </citation>
    <scope>NUCLEOTIDE SEQUENCE [LARGE SCALE GENOMIC DNA]</scope>
</reference>
<organism evidence="1 2">
    <name type="scientific">Caligus rogercresseyi</name>
    <name type="common">Sea louse</name>
    <dbReference type="NCBI Taxonomy" id="217165"/>
    <lineage>
        <taxon>Eukaryota</taxon>
        <taxon>Metazoa</taxon>
        <taxon>Ecdysozoa</taxon>
        <taxon>Arthropoda</taxon>
        <taxon>Crustacea</taxon>
        <taxon>Multicrustacea</taxon>
        <taxon>Hexanauplia</taxon>
        <taxon>Copepoda</taxon>
        <taxon>Siphonostomatoida</taxon>
        <taxon>Caligidae</taxon>
        <taxon>Caligus</taxon>
    </lineage>
</organism>
<protein>
    <submittedName>
        <fullName evidence="1">Uncharacterized protein</fullName>
    </submittedName>
</protein>